<dbReference type="SUPFAM" id="SSF55785">
    <property type="entry name" value="PYP-like sensor domain (PAS domain)"/>
    <property type="match status" value="3"/>
</dbReference>
<evidence type="ECO:0000259" key="9">
    <source>
        <dbReference type="PROSITE" id="PS50113"/>
    </source>
</evidence>
<evidence type="ECO:0000259" key="7">
    <source>
        <dbReference type="PROSITE" id="PS50109"/>
    </source>
</evidence>
<dbReference type="SUPFAM" id="SSF55874">
    <property type="entry name" value="ATPase domain of HSP90 chaperone/DNA topoisomerase II/histidine kinase"/>
    <property type="match status" value="1"/>
</dbReference>
<evidence type="ECO:0000256" key="6">
    <source>
        <dbReference type="ARBA" id="ARBA00023012"/>
    </source>
</evidence>
<dbReference type="InterPro" id="IPR003594">
    <property type="entry name" value="HATPase_dom"/>
</dbReference>
<dbReference type="EMBL" id="FLYE01000003">
    <property type="protein sequence ID" value="SCA55660.1"/>
    <property type="molecule type" value="Genomic_DNA"/>
</dbReference>
<reference evidence="10 11" key="1">
    <citation type="submission" date="2016-07" db="EMBL/GenBank/DDBJ databases">
        <authorList>
            <person name="Lefevre C.T."/>
        </authorList>
    </citation>
    <scope>NUCLEOTIDE SEQUENCE [LARGE SCALE GENOMIC DNA]</scope>
    <source>
        <strain evidence="10">PR1</strain>
    </source>
</reference>
<evidence type="ECO:0000256" key="5">
    <source>
        <dbReference type="ARBA" id="ARBA00022777"/>
    </source>
</evidence>
<keyword evidence="5 10" id="KW-0418">Kinase</keyword>
<dbReference type="PANTHER" id="PTHR43711:SF1">
    <property type="entry name" value="HISTIDINE KINASE 1"/>
    <property type="match status" value="1"/>
</dbReference>
<dbReference type="PROSITE" id="PS50109">
    <property type="entry name" value="HIS_KIN"/>
    <property type="match status" value="1"/>
</dbReference>
<name>A0A1C3RED8_9PROT</name>
<evidence type="ECO:0000256" key="4">
    <source>
        <dbReference type="ARBA" id="ARBA00022679"/>
    </source>
</evidence>
<dbReference type="SUPFAM" id="SSF47384">
    <property type="entry name" value="Homodimeric domain of signal transducing histidine kinase"/>
    <property type="match status" value="1"/>
</dbReference>
<dbReference type="SMART" id="SM00091">
    <property type="entry name" value="PAS"/>
    <property type="match status" value="3"/>
</dbReference>
<evidence type="ECO:0000256" key="3">
    <source>
        <dbReference type="ARBA" id="ARBA00022553"/>
    </source>
</evidence>
<dbReference type="InterPro" id="IPR013655">
    <property type="entry name" value="PAS_fold_3"/>
</dbReference>
<dbReference type="CDD" id="cd00082">
    <property type="entry name" value="HisKA"/>
    <property type="match status" value="1"/>
</dbReference>
<dbReference type="SMART" id="SM00388">
    <property type="entry name" value="HisKA"/>
    <property type="match status" value="1"/>
</dbReference>
<comment type="catalytic activity">
    <reaction evidence="1">
        <text>ATP + protein L-histidine = ADP + protein N-phospho-L-histidine.</text>
        <dbReference type="EC" id="2.7.13.3"/>
    </reaction>
</comment>
<dbReference type="InterPro" id="IPR000014">
    <property type="entry name" value="PAS"/>
</dbReference>
<dbReference type="SMART" id="SM00086">
    <property type="entry name" value="PAC"/>
    <property type="match status" value="2"/>
</dbReference>
<keyword evidence="6" id="KW-0902">Two-component regulatory system</keyword>
<dbReference type="STRING" id="1867952.MTBPR1_110099"/>
<dbReference type="CDD" id="cd00130">
    <property type="entry name" value="PAS"/>
    <property type="match status" value="2"/>
</dbReference>
<dbReference type="Pfam" id="PF08447">
    <property type="entry name" value="PAS_3"/>
    <property type="match status" value="2"/>
</dbReference>
<dbReference type="Gene3D" id="3.30.565.10">
    <property type="entry name" value="Histidine kinase-like ATPase, C-terminal domain"/>
    <property type="match status" value="1"/>
</dbReference>
<dbReference type="RefSeq" id="WP_069186372.1">
    <property type="nucleotide sequence ID" value="NZ_FLYE01000003.1"/>
</dbReference>
<keyword evidence="4 10" id="KW-0808">Transferase</keyword>
<dbReference type="InterPro" id="IPR003661">
    <property type="entry name" value="HisK_dim/P_dom"/>
</dbReference>
<evidence type="ECO:0000313" key="10">
    <source>
        <dbReference type="EMBL" id="SCA55660.1"/>
    </source>
</evidence>
<keyword evidence="3" id="KW-0597">Phosphoprotein</keyword>
<dbReference type="CDD" id="cd16922">
    <property type="entry name" value="HATPase_EvgS-ArcB-TorS-like"/>
    <property type="match status" value="1"/>
</dbReference>
<feature type="domain" description="PAS" evidence="8">
    <location>
        <begin position="253"/>
        <end position="325"/>
    </location>
</feature>
<dbReference type="AlphaFoldDB" id="A0A1C3RED8"/>
<dbReference type="EC" id="2.7.13.3" evidence="2"/>
<dbReference type="Gene3D" id="3.30.450.20">
    <property type="entry name" value="PAS domain"/>
    <property type="match status" value="3"/>
</dbReference>
<evidence type="ECO:0000313" key="11">
    <source>
        <dbReference type="Proteomes" id="UP000231658"/>
    </source>
</evidence>
<dbReference type="PROSITE" id="PS50113">
    <property type="entry name" value="PAC"/>
    <property type="match status" value="2"/>
</dbReference>
<feature type="domain" description="PAC" evidence="9">
    <location>
        <begin position="200"/>
        <end position="252"/>
    </location>
</feature>
<feature type="domain" description="Histidine kinase" evidence="7">
    <location>
        <begin position="385"/>
        <end position="603"/>
    </location>
</feature>
<dbReference type="Gene3D" id="1.10.287.130">
    <property type="match status" value="1"/>
</dbReference>
<dbReference type="InterPro" id="IPR036097">
    <property type="entry name" value="HisK_dim/P_sf"/>
</dbReference>
<dbReference type="Pfam" id="PF00512">
    <property type="entry name" value="HisKA"/>
    <property type="match status" value="1"/>
</dbReference>
<dbReference type="GO" id="GO:0000155">
    <property type="term" value="F:phosphorelay sensor kinase activity"/>
    <property type="evidence" value="ECO:0007669"/>
    <property type="project" value="InterPro"/>
</dbReference>
<sequence length="603" mass="68720">MSEKESVGLDHWFETSLDLLCILNDQMGFEKASASWSHSLGWPLGELTSLTVLELLHCDDIKSVEKALSNCLKTGEAAHFECRCKNRDEQYIWFSWSVTRQGKQLYGNGHNIDAKKQSEIHTLYKLNLLEMAEQTARVGHWHLDTASGLFDWSQEVFNIFGRRPNKTEITLDDFIDAFSGSHQKQLWTLIQQALNDASEINTELVIKREDTQRRSVIVRAVCERDANQVIKGMFGIIQDVTEERLHQKSLRNKEELLSMAFRATSDGIWDWDLVSDQVWFSPQWKAQLGYADDEIVNRFDSWANLVFEEDRLKAMNELDAHCQGKTDRFEMIQRFRHKKGHTVFILVRAYALRDEEGRAIRMIGAHTDITEIKKLEQAKSEFTSIVSHELRTPITAVRGAIGLLNSHYNSELSDQVKKLVELANNNCERLTLLVNDILDMDKLQSGRMDLDIQPIQINSFLNTVIDNHRTYGDQFGVSLHCDTNGEDLQVLADQDRLMQVMANLVSNAIKFSDEKDTVKVRAYLRNKKVAISVIDTGRGIPREMRDKIFDKFTQADSSDQRHKGGTGLGLTISKAMVENMNGTINVISKEGEGSTFSITLPSA</sequence>
<evidence type="ECO:0000256" key="1">
    <source>
        <dbReference type="ARBA" id="ARBA00000085"/>
    </source>
</evidence>
<dbReference type="InterPro" id="IPR035965">
    <property type="entry name" value="PAS-like_dom_sf"/>
</dbReference>
<evidence type="ECO:0000259" key="8">
    <source>
        <dbReference type="PROSITE" id="PS50112"/>
    </source>
</evidence>
<dbReference type="InterPro" id="IPR000700">
    <property type="entry name" value="PAS-assoc_C"/>
</dbReference>
<accession>A0A1C3RED8</accession>
<dbReference type="OrthoDB" id="9801651at2"/>
<dbReference type="PANTHER" id="PTHR43711">
    <property type="entry name" value="TWO-COMPONENT HISTIDINE KINASE"/>
    <property type="match status" value="1"/>
</dbReference>
<gene>
    <name evidence="10" type="ORF">MTBPR1_110099</name>
</gene>
<dbReference type="InterPro" id="IPR004358">
    <property type="entry name" value="Sig_transdc_His_kin-like_C"/>
</dbReference>
<dbReference type="Proteomes" id="UP000231658">
    <property type="component" value="Unassembled WGS sequence"/>
</dbReference>
<dbReference type="InterPro" id="IPR036890">
    <property type="entry name" value="HATPase_C_sf"/>
</dbReference>
<evidence type="ECO:0000256" key="2">
    <source>
        <dbReference type="ARBA" id="ARBA00012438"/>
    </source>
</evidence>
<keyword evidence="11" id="KW-1185">Reference proteome</keyword>
<dbReference type="PRINTS" id="PR00344">
    <property type="entry name" value="BCTRLSENSOR"/>
</dbReference>
<dbReference type="InterPro" id="IPR005467">
    <property type="entry name" value="His_kinase_dom"/>
</dbReference>
<protein>
    <recommendedName>
        <fullName evidence="2">histidine kinase</fullName>
        <ecNumber evidence="2">2.7.13.3</ecNumber>
    </recommendedName>
</protein>
<dbReference type="Pfam" id="PF02518">
    <property type="entry name" value="HATPase_c"/>
    <property type="match status" value="1"/>
</dbReference>
<organism evidence="10 11">
    <name type="scientific">Candidatus Terasakiella magnetica</name>
    <dbReference type="NCBI Taxonomy" id="1867952"/>
    <lineage>
        <taxon>Bacteria</taxon>
        <taxon>Pseudomonadati</taxon>
        <taxon>Pseudomonadota</taxon>
        <taxon>Alphaproteobacteria</taxon>
        <taxon>Rhodospirillales</taxon>
        <taxon>Terasakiellaceae</taxon>
        <taxon>Terasakiella</taxon>
    </lineage>
</organism>
<dbReference type="SMART" id="SM00387">
    <property type="entry name" value="HATPase_c"/>
    <property type="match status" value="1"/>
</dbReference>
<dbReference type="FunFam" id="3.30.565.10:FF:000006">
    <property type="entry name" value="Sensor histidine kinase WalK"/>
    <property type="match status" value="1"/>
</dbReference>
<dbReference type="InterPro" id="IPR050736">
    <property type="entry name" value="Sensor_HK_Regulatory"/>
</dbReference>
<dbReference type="PROSITE" id="PS50112">
    <property type="entry name" value="PAS"/>
    <property type="match status" value="1"/>
</dbReference>
<feature type="domain" description="PAC" evidence="9">
    <location>
        <begin position="325"/>
        <end position="381"/>
    </location>
</feature>
<dbReference type="NCBIfam" id="TIGR00229">
    <property type="entry name" value="sensory_box"/>
    <property type="match status" value="1"/>
</dbReference>
<dbReference type="InterPro" id="IPR001610">
    <property type="entry name" value="PAC"/>
</dbReference>
<proteinExistence type="predicted"/>